<sequence length="301" mass="34191">MQDHIIQPHGGSLINLIVENEKAEQLKTQSKEWLSWDLTDRQICDLELLLNGGFSPLTGFMGKVDYESVCTNMRLHDGTLWPLPITLDVTDDVADKVQAGSKLALRHPEGIMLAALHIEDKWKADKKNEAKNVLGSVNAEHPGVRYLLNDTHPWYLGGKIEGIQLPEHYDFSNLRLTPADLRHEFSRTRNLMHRAHYELTLRAVKELESNLLIHPVVGLTKPGDIDHYTRVRCYQALLPHYPKHTVKLSLLPLAMRIGGPREAIWHAIIRKNYGCTHFIVGRDHAGVGNYYGPYDGQHIFA</sequence>
<dbReference type="InterPro" id="IPR024951">
    <property type="entry name" value="Sulfurylase_cat_dom"/>
</dbReference>
<reference evidence="9" key="1">
    <citation type="journal article" date="2015" name="Nature">
        <title>Complex archaea that bridge the gap between prokaryotes and eukaryotes.</title>
        <authorList>
            <person name="Spang A."/>
            <person name="Saw J.H."/>
            <person name="Jorgensen S.L."/>
            <person name="Zaremba-Niedzwiedzka K."/>
            <person name="Martijn J."/>
            <person name="Lind A.E."/>
            <person name="van Eijk R."/>
            <person name="Schleper C."/>
            <person name="Guy L."/>
            <person name="Ettema T.J."/>
        </authorList>
    </citation>
    <scope>NUCLEOTIDE SEQUENCE</scope>
</reference>
<feature type="domain" description="Sulphate adenylyltransferase catalytic" evidence="7">
    <location>
        <begin position="174"/>
        <end position="300"/>
    </location>
</feature>
<dbReference type="Pfam" id="PF14306">
    <property type="entry name" value="PUA_2"/>
    <property type="match status" value="1"/>
</dbReference>
<evidence type="ECO:0000256" key="5">
    <source>
        <dbReference type="ARBA" id="ARBA00022741"/>
    </source>
</evidence>
<keyword evidence="3" id="KW-0808">Transferase</keyword>
<dbReference type="SUPFAM" id="SSF52374">
    <property type="entry name" value="Nucleotidylyl transferase"/>
    <property type="match status" value="1"/>
</dbReference>
<keyword evidence="5" id="KW-0547">Nucleotide-binding</keyword>
<evidence type="ECO:0000259" key="8">
    <source>
        <dbReference type="Pfam" id="PF14306"/>
    </source>
</evidence>
<dbReference type="Gene3D" id="3.40.50.620">
    <property type="entry name" value="HUPs"/>
    <property type="match status" value="1"/>
</dbReference>
<accession>A0A0F9CJW3</accession>
<dbReference type="NCBIfam" id="TIGR00339">
    <property type="entry name" value="sopT"/>
    <property type="match status" value="1"/>
</dbReference>
<evidence type="ECO:0000256" key="4">
    <source>
        <dbReference type="ARBA" id="ARBA00022695"/>
    </source>
</evidence>
<comment type="caution">
    <text evidence="9">The sequence shown here is derived from an EMBL/GenBank/DDBJ whole genome shotgun (WGS) entry which is preliminary data.</text>
</comment>
<dbReference type="GO" id="GO:0005737">
    <property type="term" value="C:cytoplasm"/>
    <property type="evidence" value="ECO:0007669"/>
    <property type="project" value="TreeGrafter"/>
</dbReference>
<dbReference type="InterPro" id="IPR015947">
    <property type="entry name" value="PUA-like_sf"/>
</dbReference>
<dbReference type="GO" id="GO:0005524">
    <property type="term" value="F:ATP binding"/>
    <property type="evidence" value="ECO:0007669"/>
    <property type="project" value="UniProtKB-KW"/>
</dbReference>
<dbReference type="InterPro" id="IPR025980">
    <property type="entry name" value="ATP-Sase_PUA-like_dom"/>
</dbReference>
<dbReference type="Pfam" id="PF01747">
    <property type="entry name" value="ATP-sulfurylase"/>
    <property type="match status" value="1"/>
</dbReference>
<dbReference type="EMBL" id="LAZR01046273">
    <property type="protein sequence ID" value="KKK96921.1"/>
    <property type="molecule type" value="Genomic_DNA"/>
</dbReference>
<organism evidence="9">
    <name type="scientific">marine sediment metagenome</name>
    <dbReference type="NCBI Taxonomy" id="412755"/>
    <lineage>
        <taxon>unclassified sequences</taxon>
        <taxon>metagenomes</taxon>
        <taxon>ecological metagenomes</taxon>
    </lineage>
</organism>
<keyword evidence="4" id="KW-0548">Nucleotidyltransferase</keyword>
<evidence type="ECO:0000256" key="1">
    <source>
        <dbReference type="ARBA" id="ARBA00004678"/>
    </source>
</evidence>
<dbReference type="InterPro" id="IPR014729">
    <property type="entry name" value="Rossmann-like_a/b/a_fold"/>
</dbReference>
<evidence type="ECO:0000313" key="9">
    <source>
        <dbReference type="EMBL" id="KKK96921.1"/>
    </source>
</evidence>
<proteinExistence type="predicted"/>
<keyword evidence="6" id="KW-0067">ATP-binding</keyword>
<dbReference type="GO" id="GO:0010134">
    <property type="term" value="P:sulfate assimilation via adenylyl sulfate reduction"/>
    <property type="evidence" value="ECO:0007669"/>
    <property type="project" value="TreeGrafter"/>
</dbReference>
<dbReference type="InterPro" id="IPR002650">
    <property type="entry name" value="Sulphate_adenylyltransferase"/>
</dbReference>
<dbReference type="GO" id="GO:0019379">
    <property type="term" value="P:sulfate assimilation, phosphoadenylyl sulfate reduction by phosphoadenylyl-sulfate reductase (thioredoxin)"/>
    <property type="evidence" value="ECO:0007669"/>
    <property type="project" value="TreeGrafter"/>
</dbReference>
<comment type="pathway">
    <text evidence="1">Sulfur metabolism.</text>
</comment>
<gene>
    <name evidence="9" type="ORF">LCGC14_2657930</name>
</gene>
<evidence type="ECO:0000259" key="7">
    <source>
        <dbReference type="Pfam" id="PF01747"/>
    </source>
</evidence>
<dbReference type="GO" id="GO:0004781">
    <property type="term" value="F:sulfate adenylyltransferase (ATP) activity"/>
    <property type="evidence" value="ECO:0007669"/>
    <property type="project" value="UniProtKB-EC"/>
</dbReference>
<dbReference type="Gene3D" id="3.10.400.10">
    <property type="entry name" value="Sulfate adenylyltransferase"/>
    <property type="match status" value="1"/>
</dbReference>
<dbReference type="AlphaFoldDB" id="A0A0F9CJW3"/>
<evidence type="ECO:0000256" key="6">
    <source>
        <dbReference type="ARBA" id="ARBA00022840"/>
    </source>
</evidence>
<feature type="non-terminal residue" evidence="9">
    <location>
        <position position="301"/>
    </location>
</feature>
<dbReference type="SUPFAM" id="SSF88697">
    <property type="entry name" value="PUA domain-like"/>
    <property type="match status" value="1"/>
</dbReference>
<dbReference type="EC" id="2.7.7.4" evidence="2"/>
<dbReference type="InterPro" id="IPR050512">
    <property type="entry name" value="Sulf_AdTrans/APS_kinase"/>
</dbReference>
<dbReference type="PANTHER" id="PTHR42700">
    <property type="entry name" value="SULFATE ADENYLYLTRANSFERASE"/>
    <property type="match status" value="1"/>
</dbReference>
<protein>
    <recommendedName>
        <fullName evidence="2">sulfate adenylyltransferase</fullName>
        <ecNumber evidence="2">2.7.7.4</ecNumber>
    </recommendedName>
</protein>
<dbReference type="PANTHER" id="PTHR42700:SF1">
    <property type="entry name" value="SULFATE ADENYLYLTRANSFERASE"/>
    <property type="match status" value="1"/>
</dbReference>
<name>A0A0F9CJW3_9ZZZZ</name>
<evidence type="ECO:0000256" key="3">
    <source>
        <dbReference type="ARBA" id="ARBA00022679"/>
    </source>
</evidence>
<evidence type="ECO:0000256" key="2">
    <source>
        <dbReference type="ARBA" id="ARBA00012391"/>
    </source>
</evidence>
<feature type="domain" description="ATP-sulfurylase PUA-like" evidence="8">
    <location>
        <begin position="6"/>
        <end position="164"/>
    </location>
</feature>